<dbReference type="Proteomes" id="UP000631791">
    <property type="component" value="Unassembled WGS sequence"/>
</dbReference>
<accession>A0ABS0JZN4</accession>
<organism evidence="8 9">
    <name type="scientific">Micromonospora vinacea</name>
    <dbReference type="NCBI Taxonomy" id="709878"/>
    <lineage>
        <taxon>Bacteria</taxon>
        <taxon>Bacillati</taxon>
        <taxon>Actinomycetota</taxon>
        <taxon>Actinomycetes</taxon>
        <taxon>Micromonosporales</taxon>
        <taxon>Micromonosporaceae</taxon>
        <taxon>Micromonospora</taxon>
    </lineage>
</organism>
<dbReference type="InterPro" id="IPR036259">
    <property type="entry name" value="MFS_trans_sf"/>
</dbReference>
<protein>
    <submittedName>
        <fullName evidence="8">MFS family permease</fullName>
    </submittedName>
</protein>
<evidence type="ECO:0000313" key="8">
    <source>
        <dbReference type="EMBL" id="MBG6101818.1"/>
    </source>
</evidence>
<feature type="transmembrane region" description="Helical" evidence="7">
    <location>
        <begin position="75"/>
        <end position="96"/>
    </location>
</feature>
<dbReference type="SUPFAM" id="SSF103473">
    <property type="entry name" value="MFS general substrate transporter"/>
    <property type="match status" value="1"/>
</dbReference>
<feature type="transmembrane region" description="Helical" evidence="7">
    <location>
        <begin position="116"/>
        <end position="137"/>
    </location>
</feature>
<proteinExistence type="predicted"/>
<dbReference type="InterPro" id="IPR050171">
    <property type="entry name" value="MFS_Transporters"/>
</dbReference>
<keyword evidence="3" id="KW-1003">Cell membrane</keyword>
<feature type="transmembrane region" description="Helical" evidence="7">
    <location>
        <begin position="241"/>
        <end position="265"/>
    </location>
</feature>
<evidence type="ECO:0000313" key="9">
    <source>
        <dbReference type="Proteomes" id="UP000631791"/>
    </source>
</evidence>
<name>A0ABS0JZN4_9ACTN</name>
<evidence type="ECO:0000256" key="6">
    <source>
        <dbReference type="ARBA" id="ARBA00023136"/>
    </source>
</evidence>
<feature type="transmembrane region" description="Helical" evidence="7">
    <location>
        <begin position="168"/>
        <end position="187"/>
    </location>
</feature>
<keyword evidence="9" id="KW-1185">Reference proteome</keyword>
<gene>
    <name evidence="8" type="ORF">IW249_002232</name>
</gene>
<keyword evidence="5 7" id="KW-1133">Transmembrane helix</keyword>
<feature type="transmembrane region" description="Helical" evidence="7">
    <location>
        <begin position="40"/>
        <end position="63"/>
    </location>
</feature>
<dbReference type="RefSeq" id="WP_307788566.1">
    <property type="nucleotide sequence ID" value="NZ_JADOTY010000001.1"/>
</dbReference>
<evidence type="ECO:0000256" key="7">
    <source>
        <dbReference type="SAM" id="Phobius"/>
    </source>
</evidence>
<comment type="caution">
    <text evidence="8">The sequence shown here is derived from an EMBL/GenBank/DDBJ whole genome shotgun (WGS) entry which is preliminary data.</text>
</comment>
<evidence type="ECO:0000256" key="3">
    <source>
        <dbReference type="ARBA" id="ARBA00022475"/>
    </source>
</evidence>
<evidence type="ECO:0000256" key="1">
    <source>
        <dbReference type="ARBA" id="ARBA00004651"/>
    </source>
</evidence>
<dbReference type="Gene3D" id="1.20.1250.20">
    <property type="entry name" value="MFS general substrate transporter like domains"/>
    <property type="match status" value="1"/>
</dbReference>
<evidence type="ECO:0000256" key="2">
    <source>
        <dbReference type="ARBA" id="ARBA00022448"/>
    </source>
</evidence>
<keyword evidence="2" id="KW-0813">Transport</keyword>
<keyword evidence="4 7" id="KW-0812">Transmembrane</keyword>
<feature type="transmembrane region" description="Helical" evidence="7">
    <location>
        <begin position="402"/>
        <end position="421"/>
    </location>
</feature>
<dbReference type="PANTHER" id="PTHR23517:SF2">
    <property type="entry name" value="MULTIDRUG RESISTANCE PROTEIN MDTH"/>
    <property type="match status" value="1"/>
</dbReference>
<keyword evidence="6 7" id="KW-0472">Membrane</keyword>
<reference evidence="8 9" key="1">
    <citation type="submission" date="2020-11" db="EMBL/GenBank/DDBJ databases">
        <title>Sequencing the genomes of 1000 actinobacteria strains.</title>
        <authorList>
            <person name="Klenk H.-P."/>
        </authorList>
    </citation>
    <scope>NUCLEOTIDE SEQUENCE [LARGE SCALE GENOMIC DNA]</scope>
    <source>
        <strain evidence="8 9">DSM 101695</strain>
    </source>
</reference>
<dbReference type="InterPro" id="IPR011701">
    <property type="entry name" value="MFS"/>
</dbReference>
<comment type="subcellular location">
    <subcellularLocation>
        <location evidence="1">Cell membrane</location>
        <topology evidence="1">Multi-pass membrane protein</topology>
    </subcellularLocation>
</comment>
<dbReference type="EMBL" id="JADOTY010000001">
    <property type="protein sequence ID" value="MBG6101818.1"/>
    <property type="molecule type" value="Genomic_DNA"/>
</dbReference>
<evidence type="ECO:0000256" key="5">
    <source>
        <dbReference type="ARBA" id="ARBA00022989"/>
    </source>
</evidence>
<feature type="transmembrane region" description="Helical" evidence="7">
    <location>
        <begin position="277"/>
        <end position="296"/>
    </location>
</feature>
<feature type="transmembrane region" description="Helical" evidence="7">
    <location>
        <begin position="308"/>
        <end position="325"/>
    </location>
</feature>
<sequence length="432" mass="44557">MVGRYAATTDGMHLVTDRHRSAAAGWVRRYLRPDDPVARALTWATMTSSLSKGVFFSVSVLFFTHVAGFAATTVGLGLTIAGAVAVAASLAAGYLARVVGARRVLIATTAGQGLALVAYLLVHTPAAFVVVACAAVGQQAMQRTALTTMIAESFTGPDRVEMRARLRVVTNAFIGVGTALAAVALVLDTKLAYLLAMLTTGALLFVSAFLLRRMDRGAELTATDGSRTAGVRQSPLRDRTYLAITGLYAVMSMQVGMLTVGVPLWVAGSTKAPPATIAALLALNTVIVSLLQIWAARGAKTIRSAGRAVAGAGTLLALACGLYALSAHGAITVVVVMLTLATVAHSLAEILSEAGSWTLAFELADPANVGAYQGVSQTGAALGSMLAPLVVTATALEHGWPGWILLGVLFLLAGSLTMALVRRQVDGSLLSA</sequence>
<feature type="transmembrane region" description="Helical" evidence="7">
    <location>
        <begin position="193"/>
        <end position="211"/>
    </location>
</feature>
<dbReference type="PANTHER" id="PTHR23517">
    <property type="entry name" value="RESISTANCE PROTEIN MDTM, PUTATIVE-RELATED-RELATED"/>
    <property type="match status" value="1"/>
</dbReference>
<evidence type="ECO:0000256" key="4">
    <source>
        <dbReference type="ARBA" id="ARBA00022692"/>
    </source>
</evidence>
<dbReference type="Pfam" id="PF07690">
    <property type="entry name" value="MFS_1"/>
    <property type="match status" value="1"/>
</dbReference>